<keyword evidence="3" id="KW-0809">Transit peptide</keyword>
<evidence type="ECO:0000256" key="4">
    <source>
        <dbReference type="ARBA" id="ARBA00023136"/>
    </source>
</evidence>
<evidence type="ECO:0000313" key="8">
    <source>
        <dbReference type="EMBL" id="BAQ15785.1"/>
    </source>
</evidence>
<dbReference type="OrthoDB" id="9798618at2"/>
<dbReference type="AlphaFoldDB" id="A0A0A8JYY2"/>
<reference evidence="8 9" key="1">
    <citation type="submission" date="2014-09" db="EMBL/GenBank/DDBJ databases">
        <title>Genome sequencing of Methyloceanibacter caenitepidi Gela4.</title>
        <authorList>
            <person name="Takeuchi M."/>
            <person name="Susumu S."/>
            <person name="Kamagata Y."/>
            <person name="Oshima K."/>
            <person name="Hattori M."/>
            <person name="Iwasaki W."/>
        </authorList>
    </citation>
    <scope>NUCLEOTIDE SEQUENCE [LARGE SCALE GENOMIC DNA]</scope>
    <source>
        <strain evidence="8 9">Gela4</strain>
    </source>
</reference>
<dbReference type="Pfam" id="PF04280">
    <property type="entry name" value="Tim44"/>
    <property type="match status" value="1"/>
</dbReference>
<dbReference type="Proteomes" id="UP000031643">
    <property type="component" value="Chromosome"/>
</dbReference>
<dbReference type="KEGG" id="mcg:GL4_0315"/>
<feature type="domain" description="Tim44-like" evidence="7">
    <location>
        <begin position="93"/>
        <end position="239"/>
    </location>
</feature>
<comment type="similarity">
    <text evidence="2">Belongs to the Tim44 family.</text>
</comment>
<dbReference type="InterPro" id="IPR016985">
    <property type="entry name" value="UCP031890_Tim44-rel"/>
</dbReference>
<dbReference type="InterPro" id="IPR039544">
    <property type="entry name" value="Tim44-like"/>
</dbReference>
<dbReference type="Gene3D" id="3.10.450.240">
    <property type="match status" value="1"/>
</dbReference>
<evidence type="ECO:0000259" key="7">
    <source>
        <dbReference type="SMART" id="SM00978"/>
    </source>
</evidence>
<evidence type="ECO:0000256" key="2">
    <source>
        <dbReference type="ARBA" id="ARBA00009597"/>
    </source>
</evidence>
<dbReference type="EMBL" id="AP014648">
    <property type="protein sequence ID" value="BAQ15785.1"/>
    <property type="molecule type" value="Genomic_DNA"/>
</dbReference>
<gene>
    <name evidence="8" type="ORF">GL4_0315</name>
</gene>
<proteinExistence type="inferred from homology"/>
<feature type="region of interest" description="Disordered" evidence="5">
    <location>
        <begin position="32"/>
        <end position="52"/>
    </location>
</feature>
<name>A0A0A8JYY2_9HYPH</name>
<protein>
    <submittedName>
        <fullName evidence="8">Transporter</fullName>
    </submittedName>
</protein>
<sequence length="241" mass="26482">MSEAFDIYTLLFLVLAVVIFIRLRSVLGRRTGNERQPFDPYSRPDAKQGAPEGTVVALPRGRNAEVPVGTDTGPSPEDIEERLERYAKADSPLGKSLTALIKADPGFDPAQFLDGAKMAYEMIVAAFAEGDEKTLKQLLGDDVLEGFSRAIAERDERGETHHTTLVGIDKADMIEAEVKDKQAFVTVKFVSELISVTRDSAGEVVDGDPKKVREVTDIWTFARDTVSRNPNWKLVATEAAN</sequence>
<dbReference type="RefSeq" id="WP_045363795.1">
    <property type="nucleotide sequence ID" value="NZ_AP014648.1"/>
</dbReference>
<evidence type="ECO:0000256" key="6">
    <source>
        <dbReference type="SAM" id="Phobius"/>
    </source>
</evidence>
<dbReference type="InterPro" id="IPR032710">
    <property type="entry name" value="NTF2-like_dom_sf"/>
</dbReference>
<keyword evidence="6" id="KW-1133">Transmembrane helix</keyword>
<evidence type="ECO:0000256" key="3">
    <source>
        <dbReference type="ARBA" id="ARBA00022946"/>
    </source>
</evidence>
<dbReference type="SUPFAM" id="SSF54427">
    <property type="entry name" value="NTF2-like"/>
    <property type="match status" value="1"/>
</dbReference>
<accession>A0A0A8JYY2</accession>
<dbReference type="InterPro" id="IPR007379">
    <property type="entry name" value="Tim44-like_dom"/>
</dbReference>
<organism evidence="8 9">
    <name type="scientific">Methyloceanibacter caenitepidi</name>
    <dbReference type="NCBI Taxonomy" id="1384459"/>
    <lineage>
        <taxon>Bacteria</taxon>
        <taxon>Pseudomonadati</taxon>
        <taxon>Pseudomonadota</taxon>
        <taxon>Alphaproteobacteria</taxon>
        <taxon>Hyphomicrobiales</taxon>
        <taxon>Hyphomicrobiaceae</taxon>
        <taxon>Methyloceanibacter</taxon>
    </lineage>
</organism>
<keyword evidence="6" id="KW-0812">Transmembrane</keyword>
<dbReference type="GO" id="GO:0051087">
    <property type="term" value="F:protein-folding chaperone binding"/>
    <property type="evidence" value="ECO:0007669"/>
    <property type="project" value="TreeGrafter"/>
</dbReference>
<comment type="subcellular location">
    <subcellularLocation>
        <location evidence="1">Membrane</location>
    </subcellularLocation>
</comment>
<dbReference type="GO" id="GO:0030150">
    <property type="term" value="P:protein import into mitochondrial matrix"/>
    <property type="evidence" value="ECO:0007669"/>
    <property type="project" value="TreeGrafter"/>
</dbReference>
<evidence type="ECO:0000313" key="9">
    <source>
        <dbReference type="Proteomes" id="UP000031643"/>
    </source>
</evidence>
<keyword evidence="9" id="KW-1185">Reference proteome</keyword>
<dbReference type="STRING" id="1384459.GL4_0315"/>
<dbReference type="HOGENOM" id="CLU_086329_1_1_5"/>
<dbReference type="PANTHER" id="PTHR10721:SF1">
    <property type="entry name" value="MITOCHONDRIAL IMPORT INNER MEMBRANE TRANSLOCASE SUBUNIT TIM44"/>
    <property type="match status" value="1"/>
</dbReference>
<dbReference type="SMART" id="SM00978">
    <property type="entry name" value="Tim44"/>
    <property type="match status" value="1"/>
</dbReference>
<dbReference type="NCBIfam" id="NF033779">
    <property type="entry name" value="Tim44_TimA_adap"/>
    <property type="match status" value="1"/>
</dbReference>
<dbReference type="PIRSF" id="PIRSF031890">
    <property type="entry name" value="UCP031890_transporter_Tim44"/>
    <property type="match status" value="1"/>
</dbReference>
<feature type="transmembrane region" description="Helical" evidence="6">
    <location>
        <begin position="6"/>
        <end position="23"/>
    </location>
</feature>
<evidence type="ECO:0000256" key="5">
    <source>
        <dbReference type="SAM" id="MobiDB-lite"/>
    </source>
</evidence>
<dbReference type="PANTHER" id="PTHR10721">
    <property type="entry name" value="MITOCHONDRIAL IMPORT INNER MEMBRANE TRANSLOCASE SUBUNIT TIM44"/>
    <property type="match status" value="1"/>
</dbReference>
<feature type="compositionally biased region" description="Basic and acidic residues" evidence="5">
    <location>
        <begin position="32"/>
        <end position="46"/>
    </location>
</feature>
<dbReference type="GO" id="GO:0016020">
    <property type="term" value="C:membrane"/>
    <property type="evidence" value="ECO:0007669"/>
    <property type="project" value="UniProtKB-SubCell"/>
</dbReference>
<keyword evidence="4 6" id="KW-0472">Membrane</keyword>
<evidence type="ECO:0000256" key="1">
    <source>
        <dbReference type="ARBA" id="ARBA00004370"/>
    </source>
</evidence>